<dbReference type="GO" id="GO:0003700">
    <property type="term" value="F:DNA-binding transcription factor activity"/>
    <property type="evidence" value="ECO:0007669"/>
    <property type="project" value="InterPro"/>
</dbReference>
<dbReference type="PRINTS" id="PR00778">
    <property type="entry name" value="HTHARSR"/>
</dbReference>
<dbReference type="EMBL" id="FWXB01000003">
    <property type="protein sequence ID" value="SMC11514.1"/>
    <property type="molecule type" value="Genomic_DNA"/>
</dbReference>
<gene>
    <name evidence="2" type="ORF">ROA7745_01327</name>
</gene>
<accession>A0A1X7BPQ5</accession>
<organism evidence="2 3">
    <name type="scientific">Roseovarius aestuarii</name>
    <dbReference type="NCBI Taxonomy" id="475083"/>
    <lineage>
        <taxon>Bacteria</taxon>
        <taxon>Pseudomonadati</taxon>
        <taxon>Pseudomonadota</taxon>
        <taxon>Alphaproteobacteria</taxon>
        <taxon>Rhodobacterales</taxon>
        <taxon>Roseobacteraceae</taxon>
        <taxon>Roseovarius</taxon>
    </lineage>
</organism>
<dbReference type="OrthoDB" id="9797716at2"/>
<dbReference type="GO" id="GO:0032791">
    <property type="term" value="F:lead ion binding"/>
    <property type="evidence" value="ECO:0007669"/>
    <property type="project" value="TreeGrafter"/>
</dbReference>
<dbReference type="RefSeq" id="WP_085799453.1">
    <property type="nucleotide sequence ID" value="NZ_FWXB01000003.1"/>
</dbReference>
<reference evidence="2 3" key="1">
    <citation type="submission" date="2017-03" db="EMBL/GenBank/DDBJ databases">
        <authorList>
            <person name="Afonso C.L."/>
            <person name="Miller P.J."/>
            <person name="Scott M.A."/>
            <person name="Spackman E."/>
            <person name="Goraichik I."/>
            <person name="Dimitrov K.M."/>
            <person name="Suarez D.L."/>
            <person name="Swayne D.E."/>
        </authorList>
    </citation>
    <scope>NUCLEOTIDE SEQUENCE [LARGE SCALE GENOMIC DNA]</scope>
    <source>
        <strain evidence="2 3">CECT 7745</strain>
    </source>
</reference>
<dbReference type="Pfam" id="PF12840">
    <property type="entry name" value="HTH_20"/>
    <property type="match status" value="1"/>
</dbReference>
<dbReference type="GO" id="GO:0046686">
    <property type="term" value="P:response to cadmium ion"/>
    <property type="evidence" value="ECO:0007669"/>
    <property type="project" value="TreeGrafter"/>
</dbReference>
<evidence type="ECO:0000313" key="3">
    <source>
        <dbReference type="Proteomes" id="UP000193224"/>
    </source>
</evidence>
<protein>
    <submittedName>
        <fullName evidence="2">Helix-turn-helix domain protein</fullName>
    </submittedName>
</protein>
<dbReference type="Proteomes" id="UP000193224">
    <property type="component" value="Unassembled WGS sequence"/>
</dbReference>
<evidence type="ECO:0000259" key="1">
    <source>
        <dbReference type="PROSITE" id="PS50987"/>
    </source>
</evidence>
<dbReference type="PANTHER" id="PTHR39168:SF1">
    <property type="entry name" value="TRANSCRIPTIONAL REGULATORY PROTEIN"/>
    <property type="match status" value="1"/>
</dbReference>
<dbReference type="Gene3D" id="1.10.10.10">
    <property type="entry name" value="Winged helix-like DNA-binding domain superfamily/Winged helix DNA-binding domain"/>
    <property type="match status" value="1"/>
</dbReference>
<dbReference type="InterPro" id="IPR011991">
    <property type="entry name" value="ArsR-like_HTH"/>
</dbReference>
<dbReference type="SMART" id="SM00418">
    <property type="entry name" value="HTH_ARSR"/>
    <property type="match status" value="1"/>
</dbReference>
<evidence type="ECO:0000313" key="2">
    <source>
        <dbReference type="EMBL" id="SMC11514.1"/>
    </source>
</evidence>
<dbReference type="SUPFAM" id="SSF46785">
    <property type="entry name" value="Winged helix' DNA-binding domain"/>
    <property type="match status" value="1"/>
</dbReference>
<dbReference type="InterPro" id="IPR001845">
    <property type="entry name" value="HTH_ArsR_DNA-bd_dom"/>
</dbReference>
<proteinExistence type="predicted"/>
<name>A0A1X7BPQ5_9RHOB</name>
<dbReference type="GO" id="GO:0003677">
    <property type="term" value="F:DNA binding"/>
    <property type="evidence" value="ECO:0007669"/>
    <property type="project" value="TreeGrafter"/>
</dbReference>
<dbReference type="InterPro" id="IPR052543">
    <property type="entry name" value="HTH_Metal-responsive_Reg"/>
</dbReference>
<dbReference type="PROSITE" id="PS50987">
    <property type="entry name" value="HTH_ARSR_2"/>
    <property type="match status" value="1"/>
</dbReference>
<sequence length="227" mass="24369">MKEAPDISRIAALIGDPARANILNALMSGKALTATELAGEAGVTLQTTSSHLAKLDVGGLIRPRKEGRHKYFTLASEEVALVLEALTGLAAGSGHLRHRPGPRDPELRHARICYNHLAGNMGIRAYDSMSARGFFGHSSSGMTLTSSGRAFVTALGVDLDALPPSRAPMCRDCLDWSERRPHLAGRLGRALLSHMQEVGWATRHDGTRIIHFSPRGMTSFNAAFPIG</sequence>
<feature type="domain" description="HTH arsR-type" evidence="1">
    <location>
        <begin position="1"/>
        <end position="94"/>
    </location>
</feature>
<dbReference type="InterPro" id="IPR036388">
    <property type="entry name" value="WH-like_DNA-bd_sf"/>
</dbReference>
<dbReference type="CDD" id="cd00090">
    <property type="entry name" value="HTH_ARSR"/>
    <property type="match status" value="1"/>
</dbReference>
<dbReference type="InterPro" id="IPR036390">
    <property type="entry name" value="WH_DNA-bd_sf"/>
</dbReference>
<dbReference type="GO" id="GO:0097063">
    <property type="term" value="F:cadmium ion sensor activity"/>
    <property type="evidence" value="ECO:0007669"/>
    <property type="project" value="TreeGrafter"/>
</dbReference>
<dbReference type="PANTHER" id="PTHR39168">
    <property type="entry name" value="TRANSCRIPTIONAL REGULATOR-RELATED"/>
    <property type="match status" value="1"/>
</dbReference>
<dbReference type="GO" id="GO:0010288">
    <property type="term" value="P:response to lead ion"/>
    <property type="evidence" value="ECO:0007669"/>
    <property type="project" value="TreeGrafter"/>
</dbReference>
<dbReference type="AlphaFoldDB" id="A0A1X7BPQ5"/>
<keyword evidence="3" id="KW-1185">Reference proteome</keyword>